<organism evidence="1">
    <name type="scientific">uncultured Caudovirales phage</name>
    <dbReference type="NCBI Taxonomy" id="2100421"/>
    <lineage>
        <taxon>Viruses</taxon>
        <taxon>Duplodnaviria</taxon>
        <taxon>Heunggongvirae</taxon>
        <taxon>Uroviricota</taxon>
        <taxon>Caudoviricetes</taxon>
        <taxon>Peduoviridae</taxon>
        <taxon>Maltschvirus</taxon>
        <taxon>Maltschvirus maltsch</taxon>
    </lineage>
</organism>
<protein>
    <submittedName>
        <fullName evidence="1">Uncharacterized protein</fullName>
    </submittedName>
</protein>
<sequence>MAYNYLQLVNEVLVRLREREVTSISDNTYSKLVSKYVNDAKRQSEDAYNWNALSVTLTADTTPNLFNYVLEGSGQRFRVIDIISDTSDIILKNETTQKMNQLFLTQTAETGEPRYYNFNGTDSAGDTQVDLYPIPDAVYNIRFNIIRPQPPLSSNTDVLLIPHEPVIFGAVARALAERGEDGGVTSSESYALYLTSLADAIALESGRYIEEAAWIDI</sequence>
<proteinExistence type="predicted"/>
<reference evidence="1" key="1">
    <citation type="submission" date="2020-04" db="EMBL/GenBank/DDBJ databases">
        <authorList>
            <person name="Chiriac C."/>
            <person name="Salcher M."/>
            <person name="Ghai R."/>
            <person name="Kavagutti S V."/>
        </authorList>
    </citation>
    <scope>NUCLEOTIDE SEQUENCE</scope>
</reference>
<dbReference type="InterPro" id="IPR056209">
    <property type="entry name" value="SU10_adaptor"/>
</dbReference>
<dbReference type="Pfam" id="PF24175">
    <property type="entry name" value="SU10_adaptor"/>
    <property type="match status" value="1"/>
</dbReference>
<gene>
    <name evidence="1" type="ORF">UFOVP507_48</name>
</gene>
<accession>A0A6J5MS48</accession>
<dbReference type="EMBL" id="LR796486">
    <property type="protein sequence ID" value="CAB4147790.1"/>
    <property type="molecule type" value="Genomic_DNA"/>
</dbReference>
<name>A0A6J5MS48_9CAUD</name>
<evidence type="ECO:0000313" key="1">
    <source>
        <dbReference type="EMBL" id="CAB4147790.1"/>
    </source>
</evidence>